<keyword evidence="1" id="KW-0175">Coiled coil</keyword>
<dbReference type="GO" id="GO:0048367">
    <property type="term" value="P:shoot system development"/>
    <property type="evidence" value="ECO:0007669"/>
    <property type="project" value="InterPro"/>
</dbReference>
<evidence type="ECO:0000313" key="3">
    <source>
        <dbReference type="Proteomes" id="UP000467840"/>
    </source>
</evidence>
<evidence type="ECO:0000313" key="2">
    <source>
        <dbReference type="EMBL" id="KAF2310186.1"/>
    </source>
</evidence>
<dbReference type="Pfam" id="PF03087">
    <property type="entry name" value="BPS1"/>
    <property type="match status" value="1"/>
</dbReference>
<gene>
    <name evidence="2" type="ORF">GH714_007115</name>
</gene>
<dbReference type="GO" id="GO:0048364">
    <property type="term" value="P:root development"/>
    <property type="evidence" value="ECO:0007669"/>
    <property type="project" value="InterPro"/>
</dbReference>
<proteinExistence type="predicted"/>
<dbReference type="PANTHER" id="PTHR33070">
    <property type="entry name" value="OS06G0725500 PROTEIN"/>
    <property type="match status" value="1"/>
</dbReference>
<reference evidence="2 3" key="1">
    <citation type="journal article" date="2020" name="Mol. Plant">
        <title>The Chromosome-Based Rubber Tree Genome Provides New Insights into Spurge Genome Evolution and Rubber Biosynthesis.</title>
        <authorList>
            <person name="Liu J."/>
            <person name="Shi C."/>
            <person name="Shi C.C."/>
            <person name="Li W."/>
            <person name="Zhang Q.J."/>
            <person name="Zhang Y."/>
            <person name="Li K."/>
            <person name="Lu H.F."/>
            <person name="Shi C."/>
            <person name="Zhu S.T."/>
            <person name="Xiao Z.Y."/>
            <person name="Nan H."/>
            <person name="Yue Y."/>
            <person name="Zhu X.G."/>
            <person name="Wu Y."/>
            <person name="Hong X.N."/>
            <person name="Fan G.Y."/>
            <person name="Tong Y."/>
            <person name="Zhang D."/>
            <person name="Mao C.L."/>
            <person name="Liu Y.L."/>
            <person name="Hao S.J."/>
            <person name="Liu W.Q."/>
            <person name="Lv M.Q."/>
            <person name="Zhang H.B."/>
            <person name="Liu Y."/>
            <person name="Hu-Tang G.R."/>
            <person name="Wang J.P."/>
            <person name="Wang J.H."/>
            <person name="Sun Y.H."/>
            <person name="Ni S.B."/>
            <person name="Chen W.B."/>
            <person name="Zhang X.C."/>
            <person name="Jiao Y.N."/>
            <person name="Eichler E.E."/>
            <person name="Li G.H."/>
            <person name="Liu X."/>
            <person name="Gao L.Z."/>
        </authorList>
    </citation>
    <scope>NUCLEOTIDE SEQUENCE [LARGE SCALE GENOMIC DNA]</scope>
    <source>
        <strain evidence="3">cv. GT1</strain>
        <tissue evidence="2">Leaf</tissue>
    </source>
</reference>
<evidence type="ECO:0000256" key="1">
    <source>
        <dbReference type="SAM" id="Coils"/>
    </source>
</evidence>
<dbReference type="Proteomes" id="UP000467840">
    <property type="component" value="Chromosome 14"/>
</dbReference>
<dbReference type="PANTHER" id="PTHR33070:SF7">
    <property type="entry name" value="RX N-TERMINAL DOMAIN-CONTAINING PROTEIN"/>
    <property type="match status" value="1"/>
</dbReference>
<dbReference type="EMBL" id="JAAGAX010000006">
    <property type="protein sequence ID" value="KAF2310186.1"/>
    <property type="molecule type" value="Genomic_DNA"/>
</dbReference>
<comment type="caution">
    <text evidence="2">The sequence shown here is derived from an EMBL/GenBank/DDBJ whole genome shotgun (WGS) entry which is preliminary data.</text>
</comment>
<protein>
    <submittedName>
        <fullName evidence="2">Uncharacterized protein</fullName>
    </submittedName>
</protein>
<feature type="coiled-coil region" evidence="1">
    <location>
        <begin position="86"/>
        <end position="113"/>
    </location>
</feature>
<accession>A0A6A6MD91</accession>
<sequence length="148" mass="16639">MSSVTEGMKNKSPVETSDISTTDHKLTVVVEVLKEVLVITISTVKSLLSLISIPWLDQKSTKGSFRSKFFSSGGRKLYEICDETALQSAKKRLEAVEIAIEDLEAELDCIFRRLIQTRSSCWRKKLRINSSIKFLAAVFLPSQDKNLV</sequence>
<organism evidence="2 3">
    <name type="scientific">Hevea brasiliensis</name>
    <name type="common">Para rubber tree</name>
    <name type="synonym">Siphonia brasiliensis</name>
    <dbReference type="NCBI Taxonomy" id="3981"/>
    <lineage>
        <taxon>Eukaryota</taxon>
        <taxon>Viridiplantae</taxon>
        <taxon>Streptophyta</taxon>
        <taxon>Embryophyta</taxon>
        <taxon>Tracheophyta</taxon>
        <taxon>Spermatophyta</taxon>
        <taxon>Magnoliopsida</taxon>
        <taxon>eudicotyledons</taxon>
        <taxon>Gunneridae</taxon>
        <taxon>Pentapetalae</taxon>
        <taxon>rosids</taxon>
        <taxon>fabids</taxon>
        <taxon>Malpighiales</taxon>
        <taxon>Euphorbiaceae</taxon>
        <taxon>Crotonoideae</taxon>
        <taxon>Micrandreae</taxon>
        <taxon>Hevea</taxon>
    </lineage>
</organism>
<dbReference type="InterPro" id="IPR004320">
    <property type="entry name" value="BPS1_pln"/>
</dbReference>
<name>A0A6A6MD91_HEVBR</name>
<keyword evidence="3" id="KW-1185">Reference proteome</keyword>
<dbReference type="AlphaFoldDB" id="A0A6A6MD91"/>